<dbReference type="SUPFAM" id="SSF53448">
    <property type="entry name" value="Nucleotide-diphospho-sugar transferases"/>
    <property type="match status" value="1"/>
</dbReference>
<organism evidence="2 3">
    <name type="scientific">Microbacterium phage Papafritta</name>
    <dbReference type="NCBI Taxonomy" id="2250297"/>
    <lineage>
        <taxon>Viruses</taxon>
        <taxon>Duplodnaviria</taxon>
        <taxon>Heunggongvirae</taxon>
        <taxon>Uroviricota</taxon>
        <taxon>Caudoviricetes</taxon>
        <taxon>Ilzatvirus</taxon>
        <taxon>Ilzatvirus ilzat</taxon>
    </lineage>
</organism>
<keyword evidence="2" id="KW-0808">Transferase</keyword>
<dbReference type="InterPro" id="IPR029044">
    <property type="entry name" value="Nucleotide-diphossugar_trans"/>
</dbReference>
<reference evidence="2 3" key="1">
    <citation type="submission" date="2018-06" db="EMBL/GenBank/DDBJ databases">
        <authorList>
            <person name="Barber K.A."/>
            <person name="Barnett A."/>
            <person name="Bettica D.R."/>
            <person name="Bracco O."/>
            <person name="Eack E.C."/>
            <person name="Halpin E."/>
            <person name="Iorio C."/>
            <person name="Israel N.S."/>
            <person name="Mahoney N.J."/>
            <person name="Musacchio J."/>
            <person name="Radcliffe C.M."/>
            <person name="Velazquez A."/>
            <person name="Zarod S.A."/>
            <person name="Gainey M.D."/>
            <person name="Bhalla S."/>
            <person name="Merkhofer E.C."/>
            <person name="Garlena R.A."/>
            <person name="Russell D.A."/>
            <person name="Pope W.H."/>
            <person name="Jacobs-Sera D."/>
            <person name="Hatfull G.F."/>
        </authorList>
    </citation>
    <scope>NUCLEOTIDE SEQUENCE [LARGE SCALE GENOMIC DNA]</scope>
</reference>
<gene>
    <name evidence="2" type="primary">47</name>
    <name evidence="2" type="ORF">PAPAFRITTA_47</name>
</gene>
<dbReference type="InterPro" id="IPR049100">
    <property type="entry name" value="TAGT"/>
</dbReference>
<evidence type="ECO:0000313" key="2">
    <source>
        <dbReference type="EMBL" id="AXH48558.1"/>
    </source>
</evidence>
<dbReference type="EMBL" id="MH513981">
    <property type="protein sequence ID" value="AXH48558.1"/>
    <property type="molecule type" value="Genomic_DNA"/>
</dbReference>
<feature type="domain" description="TET-Associated Glycosyltransferase" evidence="1">
    <location>
        <begin position="28"/>
        <end position="250"/>
    </location>
</feature>
<protein>
    <submittedName>
        <fullName evidence="2">Glycosyltransferase</fullName>
    </submittedName>
</protein>
<dbReference type="Proteomes" id="UP000260387">
    <property type="component" value="Segment"/>
</dbReference>
<dbReference type="Pfam" id="PF20691">
    <property type="entry name" value="TAGT"/>
    <property type="match status" value="1"/>
</dbReference>
<evidence type="ECO:0000313" key="3">
    <source>
        <dbReference type="Proteomes" id="UP000260387"/>
    </source>
</evidence>
<name>A0A345KZV6_9CAUD</name>
<accession>A0A345KZV6</accession>
<sequence length="321" mass="36570">MSKLNREDYLDRNRHINLLISAKASWLYPIYVPSYQRAGKAPLLEMLKDASFSVKRRVHIVVRDTEVKEYVEAYPWATIVPQHTPYGIGPARAVCLRDAEERRYERIVMLDDDVWHVSLLERIARPGKGDHTRRVSANVSGIPEPLLLVRSLAAACLMASKVFRKNPNVAYGAARNALFSGDVDPEVGATINKGSFPACVLFIDLDRFQWRTCHKDYRNHGEDLSMCLDTMDRGWDWFTLPGVAYDQNGTIETTIPLDPQDEVARTPDLENAAYAYPKMYPYLKASVKNKLGGIMRIGVNWPKWYRDTNSEPIDVLLDVLI</sequence>
<proteinExistence type="predicted"/>
<evidence type="ECO:0000259" key="1">
    <source>
        <dbReference type="Pfam" id="PF20691"/>
    </source>
</evidence>
<dbReference type="GO" id="GO:0016740">
    <property type="term" value="F:transferase activity"/>
    <property type="evidence" value="ECO:0007669"/>
    <property type="project" value="UniProtKB-KW"/>
</dbReference>